<reference evidence="11 12" key="2">
    <citation type="journal article" date="2016" name="Genome Announc.">
        <title>Draft Genome Sequence of Oceanobacillus picturae Heshi-B3, Isolated from Fermented Rice Bran in a Traditional Japanese Seafood Dish.</title>
        <authorList>
            <person name="Akuzawa S."/>
            <person name="Nagaoka J."/>
            <person name="Kanekatsu M."/>
            <person name="Kanesaki Y."/>
            <person name="Suzuki T."/>
        </authorList>
    </citation>
    <scope>NUCLEOTIDE SEQUENCE [LARGE SCALE GENOMIC DNA]</scope>
    <source>
        <strain evidence="11 12">Heshi-B3</strain>
    </source>
</reference>
<feature type="domain" description="Methyl-accepting transducer" evidence="9">
    <location>
        <begin position="283"/>
        <end position="519"/>
    </location>
</feature>
<dbReference type="InterPro" id="IPR004089">
    <property type="entry name" value="MCPsignal_dom"/>
</dbReference>
<dbReference type="PROSITE" id="PS50111">
    <property type="entry name" value="CHEMOTAXIS_TRANSDUC_2"/>
    <property type="match status" value="1"/>
</dbReference>
<evidence type="ECO:0000313" key="12">
    <source>
        <dbReference type="Proteomes" id="UP000052946"/>
    </source>
</evidence>
<feature type="region of interest" description="Disordered" evidence="7">
    <location>
        <begin position="524"/>
        <end position="548"/>
    </location>
</feature>
<dbReference type="OrthoDB" id="9804712at2"/>
<keyword evidence="2" id="KW-1003">Cell membrane</keyword>
<evidence type="ECO:0000259" key="9">
    <source>
        <dbReference type="PROSITE" id="PS50111"/>
    </source>
</evidence>
<dbReference type="InterPro" id="IPR003660">
    <property type="entry name" value="HAMP_dom"/>
</dbReference>
<evidence type="ECO:0000256" key="2">
    <source>
        <dbReference type="ARBA" id="ARBA00022475"/>
    </source>
</evidence>
<evidence type="ECO:0000313" key="11">
    <source>
        <dbReference type="EMBL" id="GAQ19168.1"/>
    </source>
</evidence>
<proteinExistence type="inferred from homology"/>
<dbReference type="GO" id="GO:0005886">
    <property type="term" value="C:plasma membrane"/>
    <property type="evidence" value="ECO:0007669"/>
    <property type="project" value="UniProtKB-SubCell"/>
</dbReference>
<reference evidence="12" key="1">
    <citation type="submission" date="2015-07" db="EMBL/GenBank/DDBJ databases">
        <title>Draft Genome Sequence of Oceanobacillus picturae Heshi-B3 that Was Isolated from Fermented Rice Bran with Aging Salted Mackerel, Which Was Named Heshiko as Traditional Fermented Seafood in Japan.</title>
        <authorList>
            <person name="Akuzawa S."/>
            <person name="Nakagawa J."/>
            <person name="Kanekatsu T."/>
            <person name="Kanesaki Y."/>
            <person name="Suzuki T."/>
        </authorList>
    </citation>
    <scope>NUCLEOTIDE SEQUENCE [LARGE SCALE GENOMIC DNA]</scope>
    <source>
        <strain evidence="12">Heshi-B3</strain>
    </source>
</reference>
<dbReference type="PANTHER" id="PTHR32089">
    <property type="entry name" value="METHYL-ACCEPTING CHEMOTAXIS PROTEIN MCPB"/>
    <property type="match status" value="1"/>
</dbReference>
<evidence type="ECO:0000259" key="10">
    <source>
        <dbReference type="PROSITE" id="PS50885"/>
    </source>
</evidence>
<sequence>MRKKLTLRNVKIGWKYGFTIILVFILIAASTAYVSKLLMDIGDNVRNVDMRGNQAVDITEMSAITKEKGVPISTYMYNQSMLSVEEYEDYTKQFNELAEKIGERINTAEEKELFEQIVSKDQEMNELFMNEVVPTANKGDTSNAASLVSEAKILRSSIVFQLDELREVMNEERFESTRETKDLQELTLIIQLATMVGSIVIGGVLIFLISRSVSRNLGRVVSISNQIADGNLAVEPMAYKGKDEIGKLSTAINGMTEHLRNVIHQVATVSQTVTSHSEELTQSANEVKAGSEQVAETMQELASGTETQANSASDLAEVISSFTTKVHQANDQGALVQQASNEVMVMTNEGSTLMEDSTTQMVAIDRIVKESVQKMKGLDAQSKEISKLVSVIRDIAEQTNLLALNAAIEAARAGEQGKGFAVVADEVRKLAEQVSVSVTDITGIVTGIQTESNSVAQSLETGYAEVEKGTTQLRTTGETFQGIQLFVNEMTNSVKQISENLSEMATSSEEMNRSIEDIAAISEESAAGVEQTSASSQQTSSSMEEVAGSSEQLAKLAAELNVLVGKFRL</sequence>
<dbReference type="SUPFAM" id="SSF58104">
    <property type="entry name" value="Methyl-accepting chemotaxis protein (MCP) signaling domain"/>
    <property type="match status" value="1"/>
</dbReference>
<dbReference type="Pfam" id="PF00672">
    <property type="entry name" value="HAMP"/>
    <property type="match status" value="1"/>
</dbReference>
<dbReference type="SMART" id="SM00283">
    <property type="entry name" value="MA"/>
    <property type="match status" value="1"/>
</dbReference>
<feature type="transmembrane region" description="Helical" evidence="8">
    <location>
        <begin position="188"/>
        <end position="209"/>
    </location>
</feature>
<feature type="domain" description="HAMP" evidence="10">
    <location>
        <begin position="211"/>
        <end position="264"/>
    </location>
</feature>
<dbReference type="EMBL" id="BBXV01000041">
    <property type="protein sequence ID" value="GAQ19168.1"/>
    <property type="molecule type" value="Genomic_DNA"/>
</dbReference>
<keyword evidence="3 8" id="KW-0472">Membrane</keyword>
<dbReference type="GO" id="GO:0007165">
    <property type="term" value="P:signal transduction"/>
    <property type="evidence" value="ECO:0007669"/>
    <property type="project" value="UniProtKB-KW"/>
</dbReference>
<comment type="caution">
    <text evidence="11">The sequence shown here is derived from an EMBL/GenBank/DDBJ whole genome shotgun (WGS) entry which is preliminary data.</text>
</comment>
<accession>A0A0U9HAU2</accession>
<name>A0A0U9HAU2_9BACI</name>
<gene>
    <name evidence="11" type="ORF">OPHB3_3130</name>
</gene>
<comment type="subcellular location">
    <subcellularLocation>
        <location evidence="1">Cell membrane</location>
    </subcellularLocation>
</comment>
<evidence type="ECO:0000256" key="1">
    <source>
        <dbReference type="ARBA" id="ARBA00004236"/>
    </source>
</evidence>
<dbReference type="Proteomes" id="UP000052946">
    <property type="component" value="Unassembled WGS sequence"/>
</dbReference>
<dbReference type="SMART" id="SM00304">
    <property type="entry name" value="HAMP"/>
    <property type="match status" value="1"/>
</dbReference>
<protein>
    <submittedName>
        <fullName evidence="11">Chemotaxis protein</fullName>
    </submittedName>
</protein>
<keyword evidence="8" id="KW-1133">Transmembrane helix</keyword>
<keyword evidence="8" id="KW-0812">Transmembrane</keyword>
<evidence type="ECO:0000256" key="5">
    <source>
        <dbReference type="ARBA" id="ARBA00029447"/>
    </source>
</evidence>
<dbReference type="CDD" id="cd06225">
    <property type="entry name" value="HAMP"/>
    <property type="match status" value="1"/>
</dbReference>
<dbReference type="RefSeq" id="WP_058950917.1">
    <property type="nucleotide sequence ID" value="NZ_BBXV01000041.1"/>
</dbReference>
<feature type="transmembrane region" description="Helical" evidence="8">
    <location>
        <begin position="12"/>
        <end position="34"/>
    </location>
</feature>
<feature type="compositionally biased region" description="Low complexity" evidence="7">
    <location>
        <begin position="524"/>
        <end position="542"/>
    </location>
</feature>
<evidence type="ECO:0000256" key="4">
    <source>
        <dbReference type="ARBA" id="ARBA00023224"/>
    </source>
</evidence>
<comment type="similarity">
    <text evidence="5">Belongs to the methyl-accepting chemotaxis (MCP) protein family.</text>
</comment>
<dbReference type="AlphaFoldDB" id="A0A0U9HAU2"/>
<dbReference type="CDD" id="cd11386">
    <property type="entry name" value="MCP_signal"/>
    <property type="match status" value="1"/>
</dbReference>
<dbReference type="PANTHER" id="PTHR32089:SF114">
    <property type="entry name" value="METHYL-ACCEPTING CHEMOTAXIS PROTEIN MCPB"/>
    <property type="match status" value="1"/>
</dbReference>
<evidence type="ECO:0000256" key="7">
    <source>
        <dbReference type="SAM" id="MobiDB-lite"/>
    </source>
</evidence>
<dbReference type="Gene3D" id="1.10.287.950">
    <property type="entry name" value="Methyl-accepting chemotaxis protein"/>
    <property type="match status" value="1"/>
</dbReference>
<dbReference type="PROSITE" id="PS50885">
    <property type="entry name" value="HAMP"/>
    <property type="match status" value="1"/>
</dbReference>
<evidence type="ECO:0000256" key="6">
    <source>
        <dbReference type="PROSITE-ProRule" id="PRU00284"/>
    </source>
</evidence>
<keyword evidence="4 6" id="KW-0807">Transducer</keyword>
<evidence type="ECO:0000256" key="8">
    <source>
        <dbReference type="SAM" id="Phobius"/>
    </source>
</evidence>
<organism evidence="11 12">
    <name type="scientific">Oceanobacillus picturae</name>
    <dbReference type="NCBI Taxonomy" id="171693"/>
    <lineage>
        <taxon>Bacteria</taxon>
        <taxon>Bacillati</taxon>
        <taxon>Bacillota</taxon>
        <taxon>Bacilli</taxon>
        <taxon>Bacillales</taxon>
        <taxon>Bacillaceae</taxon>
        <taxon>Oceanobacillus</taxon>
    </lineage>
</organism>
<evidence type="ECO:0000256" key="3">
    <source>
        <dbReference type="ARBA" id="ARBA00023136"/>
    </source>
</evidence>
<dbReference type="Pfam" id="PF00015">
    <property type="entry name" value="MCPsignal"/>
    <property type="match status" value="1"/>
</dbReference>